<dbReference type="InterPro" id="IPR050438">
    <property type="entry name" value="LMW_PTPase"/>
</dbReference>
<dbReference type="Proteomes" id="UP000315628">
    <property type="component" value="Unassembled WGS sequence"/>
</dbReference>
<dbReference type="InterPro" id="IPR023485">
    <property type="entry name" value="Ptyr_pPase"/>
</dbReference>
<reference evidence="7 8" key="1">
    <citation type="submission" date="2019-06" db="EMBL/GenBank/DDBJ databases">
        <title>Sequencing the genomes of 1000 actinobacteria strains.</title>
        <authorList>
            <person name="Klenk H.-P."/>
        </authorList>
    </citation>
    <scope>NUCLEOTIDE SEQUENCE [LARGE SCALE GENOMIC DNA]</scope>
    <source>
        <strain evidence="7 8">DSM 18935</strain>
    </source>
</reference>
<dbReference type="Gene3D" id="3.40.50.2300">
    <property type="match status" value="1"/>
</dbReference>
<proteinExistence type="inferred from homology"/>
<evidence type="ECO:0000256" key="4">
    <source>
        <dbReference type="ARBA" id="ARBA00022912"/>
    </source>
</evidence>
<evidence type="ECO:0000259" key="6">
    <source>
        <dbReference type="SMART" id="SM00226"/>
    </source>
</evidence>
<evidence type="ECO:0000256" key="5">
    <source>
        <dbReference type="PIRSR" id="PIRSR617867-1"/>
    </source>
</evidence>
<dbReference type="RefSeq" id="WP_144856905.1">
    <property type="nucleotide sequence ID" value="NZ_BAAAYT010000001.1"/>
</dbReference>
<accession>A0A560WEI7</accession>
<dbReference type="PRINTS" id="PR00719">
    <property type="entry name" value="LMWPTPASE"/>
</dbReference>
<dbReference type="PANTHER" id="PTHR11717">
    <property type="entry name" value="LOW MOLECULAR WEIGHT PROTEIN TYROSINE PHOSPHATASE"/>
    <property type="match status" value="1"/>
</dbReference>
<feature type="active site" evidence="5">
    <location>
        <position position="17"/>
    </location>
</feature>
<evidence type="ECO:0000313" key="8">
    <source>
        <dbReference type="Proteomes" id="UP000315628"/>
    </source>
</evidence>
<feature type="active site" description="Proton donor" evidence="5">
    <location>
        <position position="135"/>
    </location>
</feature>
<dbReference type="CDD" id="cd16343">
    <property type="entry name" value="LMWPTP"/>
    <property type="match status" value="1"/>
</dbReference>
<dbReference type="EC" id="3.1.3.48" evidence="2"/>
<dbReference type="InterPro" id="IPR036196">
    <property type="entry name" value="Ptyr_pPase_sf"/>
</dbReference>
<dbReference type="PANTHER" id="PTHR11717:SF7">
    <property type="entry name" value="LOW MOLECULAR WEIGHT PHOSPHOTYROSINE PROTEIN PHOSPHATASE"/>
    <property type="match status" value="1"/>
</dbReference>
<evidence type="ECO:0000313" key="7">
    <source>
        <dbReference type="EMBL" id="TWD15905.1"/>
    </source>
</evidence>
<dbReference type="SUPFAM" id="SSF52788">
    <property type="entry name" value="Phosphotyrosine protein phosphatases I"/>
    <property type="match status" value="1"/>
</dbReference>
<feature type="active site" description="Nucleophile" evidence="5">
    <location>
        <position position="11"/>
    </location>
</feature>
<organism evidence="7 8">
    <name type="scientific">Marihabitans asiaticum</name>
    <dbReference type="NCBI Taxonomy" id="415218"/>
    <lineage>
        <taxon>Bacteria</taxon>
        <taxon>Bacillati</taxon>
        <taxon>Actinomycetota</taxon>
        <taxon>Actinomycetes</taxon>
        <taxon>Micrococcales</taxon>
        <taxon>Intrasporangiaceae</taxon>
        <taxon>Marihabitans</taxon>
    </lineage>
</organism>
<dbReference type="EMBL" id="VIUW01000002">
    <property type="protein sequence ID" value="TWD15905.1"/>
    <property type="molecule type" value="Genomic_DNA"/>
</dbReference>
<keyword evidence="8" id="KW-1185">Reference proteome</keyword>
<keyword evidence="4" id="KW-0904">Protein phosphatase</keyword>
<protein>
    <recommendedName>
        <fullName evidence="2">protein-tyrosine-phosphatase</fullName>
        <ecNumber evidence="2">3.1.3.48</ecNumber>
    </recommendedName>
</protein>
<evidence type="ECO:0000256" key="3">
    <source>
        <dbReference type="ARBA" id="ARBA00022801"/>
    </source>
</evidence>
<dbReference type="AlphaFoldDB" id="A0A560WEI7"/>
<gene>
    <name evidence="7" type="ORF">FB557_1442</name>
</gene>
<dbReference type="GO" id="GO:0004725">
    <property type="term" value="F:protein tyrosine phosphatase activity"/>
    <property type="evidence" value="ECO:0007669"/>
    <property type="project" value="UniProtKB-EC"/>
</dbReference>
<comment type="similarity">
    <text evidence="1">Belongs to the low molecular weight phosphotyrosine protein phosphatase family.</text>
</comment>
<dbReference type="OrthoDB" id="9784339at2"/>
<evidence type="ECO:0000256" key="1">
    <source>
        <dbReference type="ARBA" id="ARBA00011063"/>
    </source>
</evidence>
<feature type="domain" description="Phosphotyrosine protein phosphatase I" evidence="6">
    <location>
        <begin position="5"/>
        <end position="161"/>
    </location>
</feature>
<keyword evidence="3" id="KW-0378">Hydrolase</keyword>
<sequence length="168" mass="18537">MSTPYRICVVCTGNICRSPMAELILRRRFEDAGLADQVEIDSAGTTAWEVGNPADPRTLAALRGHGVDGPDLDAHRARVFERSWFAERDLVLAADHGHYSTLRRLAPTPKDRDKVAMLRSFDPAGVPEAEQGMDDPWYGDDDSFETTYAEVVGAADGVVEHVRDQLSH</sequence>
<name>A0A560WEI7_9MICO</name>
<dbReference type="Pfam" id="PF01451">
    <property type="entry name" value="LMWPc"/>
    <property type="match status" value="1"/>
</dbReference>
<comment type="caution">
    <text evidence="7">The sequence shown here is derived from an EMBL/GenBank/DDBJ whole genome shotgun (WGS) entry which is preliminary data.</text>
</comment>
<dbReference type="SMART" id="SM00226">
    <property type="entry name" value="LMWPc"/>
    <property type="match status" value="1"/>
</dbReference>
<evidence type="ECO:0000256" key="2">
    <source>
        <dbReference type="ARBA" id="ARBA00013064"/>
    </source>
</evidence>
<dbReference type="InterPro" id="IPR017867">
    <property type="entry name" value="Tyr_phospatase_low_mol_wt"/>
</dbReference>